<evidence type="ECO:0000256" key="1">
    <source>
        <dbReference type="SAM" id="MobiDB-lite"/>
    </source>
</evidence>
<feature type="region of interest" description="Disordered" evidence="1">
    <location>
        <begin position="196"/>
        <end position="223"/>
    </location>
</feature>
<feature type="chain" id="PRO_5034414220" description="Ig-like domain-containing protein" evidence="3">
    <location>
        <begin position="22"/>
        <end position="223"/>
    </location>
</feature>
<dbReference type="SMART" id="SM00409">
    <property type="entry name" value="IG"/>
    <property type="match status" value="1"/>
</dbReference>
<dbReference type="SUPFAM" id="SSF48726">
    <property type="entry name" value="Immunoglobulin"/>
    <property type="match status" value="1"/>
</dbReference>
<protein>
    <recommendedName>
        <fullName evidence="4">Ig-like domain-containing protein</fullName>
    </recommendedName>
</protein>
<dbReference type="GO" id="GO:0016020">
    <property type="term" value="C:membrane"/>
    <property type="evidence" value="ECO:0007669"/>
    <property type="project" value="InterPro"/>
</dbReference>
<evidence type="ECO:0000256" key="2">
    <source>
        <dbReference type="SAM" id="Phobius"/>
    </source>
</evidence>
<reference evidence="5" key="2">
    <citation type="submission" date="2025-08" db="UniProtKB">
        <authorList>
            <consortium name="Ensembl"/>
        </authorList>
    </citation>
    <scope>IDENTIFICATION</scope>
</reference>
<dbReference type="PANTHER" id="PTHR15343">
    <property type="entry name" value="CD7"/>
    <property type="match status" value="1"/>
</dbReference>
<keyword evidence="2" id="KW-1133">Transmembrane helix</keyword>
<dbReference type="InterPro" id="IPR007110">
    <property type="entry name" value="Ig-like_dom"/>
</dbReference>
<dbReference type="Pfam" id="PF07686">
    <property type="entry name" value="V-set"/>
    <property type="match status" value="1"/>
</dbReference>
<feature type="signal peptide" evidence="3">
    <location>
        <begin position="1"/>
        <end position="21"/>
    </location>
</feature>
<accession>A0A8C9R1Y3</accession>
<dbReference type="InterPro" id="IPR013783">
    <property type="entry name" value="Ig-like_fold"/>
</dbReference>
<sequence>MKSLNFVAWILFASFPRRCAPQNITYVRRREGESVDISCVPEEELRPFGLYLRYGFPEPERDVAFFSASRHTTGRRYRDRVSIRGKVDTGPVSVTVSSLQRNDTGLYVCSFSNGSSPLGQAEHKSTAVFVFVETRGGRCACPQYPVLLYTISAMVAMLLLIVIVMGYAKLFHGKLCSCKEEIQEIIPVPIYEEMTRKQPVRSGDDQPVPGDESSANSENTAGV</sequence>
<dbReference type="GO" id="GO:0002250">
    <property type="term" value="P:adaptive immune response"/>
    <property type="evidence" value="ECO:0007669"/>
    <property type="project" value="InterPro"/>
</dbReference>
<feature type="domain" description="Ig-like" evidence="4">
    <location>
        <begin position="21"/>
        <end position="127"/>
    </location>
</feature>
<dbReference type="InterPro" id="IPR039090">
    <property type="entry name" value="CD7"/>
</dbReference>
<dbReference type="InterPro" id="IPR013106">
    <property type="entry name" value="Ig_V-set"/>
</dbReference>
<evidence type="ECO:0000313" key="6">
    <source>
        <dbReference type="Proteomes" id="UP000694397"/>
    </source>
</evidence>
<dbReference type="OrthoDB" id="8917013at2759"/>
<dbReference type="PROSITE" id="PS50835">
    <property type="entry name" value="IG_LIKE"/>
    <property type="match status" value="1"/>
</dbReference>
<evidence type="ECO:0000313" key="5">
    <source>
        <dbReference type="Ensembl" id="ENSSFOP00015007136.1"/>
    </source>
</evidence>
<dbReference type="Proteomes" id="UP000694397">
    <property type="component" value="Chromosome 8"/>
</dbReference>
<dbReference type="Ensembl" id="ENSSFOT00015007245.2">
    <property type="protein sequence ID" value="ENSSFOP00015007136.1"/>
    <property type="gene ID" value="ENSSFOG00015004722.2"/>
</dbReference>
<evidence type="ECO:0000259" key="4">
    <source>
        <dbReference type="PROSITE" id="PS50835"/>
    </source>
</evidence>
<organism evidence="5 6">
    <name type="scientific">Scleropages formosus</name>
    <name type="common">Asian bonytongue</name>
    <name type="synonym">Osteoglossum formosum</name>
    <dbReference type="NCBI Taxonomy" id="113540"/>
    <lineage>
        <taxon>Eukaryota</taxon>
        <taxon>Metazoa</taxon>
        <taxon>Chordata</taxon>
        <taxon>Craniata</taxon>
        <taxon>Vertebrata</taxon>
        <taxon>Euteleostomi</taxon>
        <taxon>Actinopterygii</taxon>
        <taxon>Neopterygii</taxon>
        <taxon>Teleostei</taxon>
        <taxon>Osteoglossocephala</taxon>
        <taxon>Osteoglossomorpha</taxon>
        <taxon>Osteoglossiformes</taxon>
        <taxon>Osteoglossidae</taxon>
        <taxon>Scleropages</taxon>
    </lineage>
</organism>
<dbReference type="AlphaFoldDB" id="A0A8C9R1Y3"/>
<dbReference type="InterPro" id="IPR003599">
    <property type="entry name" value="Ig_sub"/>
</dbReference>
<keyword evidence="6" id="KW-1185">Reference proteome</keyword>
<dbReference type="PANTHER" id="PTHR15343:SF1">
    <property type="entry name" value="CD7 ANTIGEN-LIKE"/>
    <property type="match status" value="1"/>
</dbReference>
<evidence type="ECO:0000256" key="3">
    <source>
        <dbReference type="SAM" id="SignalP"/>
    </source>
</evidence>
<keyword evidence="2" id="KW-0812">Transmembrane</keyword>
<name>A0A8C9R1Y3_SCLFO</name>
<reference evidence="5 6" key="1">
    <citation type="submission" date="2019-04" db="EMBL/GenBank/DDBJ databases">
        <authorList>
            <consortium name="Wellcome Sanger Institute Data Sharing"/>
        </authorList>
    </citation>
    <scope>NUCLEOTIDE SEQUENCE [LARGE SCALE GENOMIC DNA]</scope>
</reference>
<feature type="compositionally biased region" description="Polar residues" evidence="1">
    <location>
        <begin position="213"/>
        <end position="223"/>
    </location>
</feature>
<dbReference type="InterPro" id="IPR036179">
    <property type="entry name" value="Ig-like_dom_sf"/>
</dbReference>
<keyword evidence="2" id="KW-0472">Membrane</keyword>
<feature type="transmembrane region" description="Helical" evidence="2">
    <location>
        <begin position="146"/>
        <end position="167"/>
    </location>
</feature>
<proteinExistence type="predicted"/>
<reference evidence="5" key="3">
    <citation type="submission" date="2025-09" db="UniProtKB">
        <authorList>
            <consortium name="Ensembl"/>
        </authorList>
    </citation>
    <scope>IDENTIFICATION</scope>
</reference>
<dbReference type="Gene3D" id="2.60.40.10">
    <property type="entry name" value="Immunoglobulins"/>
    <property type="match status" value="1"/>
</dbReference>
<keyword evidence="3" id="KW-0732">Signal</keyword>
<dbReference type="GO" id="GO:0038023">
    <property type="term" value="F:signaling receptor activity"/>
    <property type="evidence" value="ECO:0007669"/>
    <property type="project" value="InterPro"/>
</dbReference>
<dbReference type="GeneTree" id="ENSGT01030000235061"/>